<protein>
    <submittedName>
        <fullName evidence="3">Polyisoprenoid-binding protein</fullName>
    </submittedName>
</protein>
<sequence length="234" mass="24732">MNNTIRTASRRLAASSVAILLGAYCAMSHAADSSAPPAMPPMTAPPAGVYQIDKAHASLQLRVSHMGFSTYTTRFSRFDATLTFDPNNIPASKLVATVDTASLEMDAAPKMCTDIVKGPQFLDTKKFPKIVFRSEKIRMTGAKSFEISGTLDLHGVTRPLILTGTYNGGYPGMSMDPHARIGFSAHGAFKRSDFGMGYGVPAPGTTMGVGDLIDVSIEAEFSGPPLATAAGKSH</sequence>
<feature type="domain" description="Lipid/polyisoprenoid-binding YceI-like" evidence="2">
    <location>
        <begin position="49"/>
        <end position="222"/>
    </location>
</feature>
<dbReference type="Pfam" id="PF04264">
    <property type="entry name" value="YceI"/>
    <property type="match status" value="1"/>
</dbReference>
<evidence type="ECO:0000313" key="3">
    <source>
        <dbReference type="EMBL" id="MFK2854988.1"/>
    </source>
</evidence>
<evidence type="ECO:0000256" key="1">
    <source>
        <dbReference type="SAM" id="SignalP"/>
    </source>
</evidence>
<feature type="chain" id="PRO_5045695506" evidence="1">
    <location>
        <begin position="31"/>
        <end position="234"/>
    </location>
</feature>
<dbReference type="PANTHER" id="PTHR34406">
    <property type="entry name" value="PROTEIN YCEI"/>
    <property type="match status" value="1"/>
</dbReference>
<dbReference type="RefSeq" id="WP_380010504.1">
    <property type="nucleotide sequence ID" value="NZ_JADIKI010000022.1"/>
</dbReference>
<keyword evidence="4" id="KW-1185">Reference proteome</keyword>
<evidence type="ECO:0000259" key="2">
    <source>
        <dbReference type="SMART" id="SM00867"/>
    </source>
</evidence>
<dbReference type="EMBL" id="JADIKI010000022">
    <property type="protein sequence ID" value="MFK2854988.1"/>
    <property type="molecule type" value="Genomic_DNA"/>
</dbReference>
<dbReference type="InterPro" id="IPR036761">
    <property type="entry name" value="TTHA0802/YceI-like_sf"/>
</dbReference>
<dbReference type="PANTHER" id="PTHR34406:SF1">
    <property type="entry name" value="PROTEIN YCEI"/>
    <property type="match status" value="1"/>
</dbReference>
<dbReference type="Gene3D" id="2.40.128.110">
    <property type="entry name" value="Lipid/polyisoprenoid-binding, YceI-like"/>
    <property type="match status" value="1"/>
</dbReference>
<keyword evidence="1" id="KW-0732">Signal</keyword>
<dbReference type="SMART" id="SM00867">
    <property type="entry name" value="YceI"/>
    <property type="match status" value="1"/>
</dbReference>
<evidence type="ECO:0000313" key="4">
    <source>
        <dbReference type="Proteomes" id="UP001620409"/>
    </source>
</evidence>
<feature type="signal peptide" evidence="1">
    <location>
        <begin position="1"/>
        <end position="30"/>
    </location>
</feature>
<reference evidence="3 4" key="1">
    <citation type="submission" date="2020-10" db="EMBL/GenBank/DDBJ databases">
        <title>Phylogeny of dyella-like bacteria.</title>
        <authorList>
            <person name="Fu J."/>
        </authorList>
    </citation>
    <scope>NUCLEOTIDE SEQUENCE [LARGE SCALE GENOMIC DNA]</scope>
    <source>
        <strain evidence="3 4">DHG40</strain>
    </source>
</reference>
<dbReference type="Proteomes" id="UP001620409">
    <property type="component" value="Unassembled WGS sequence"/>
</dbReference>
<comment type="caution">
    <text evidence="3">The sequence shown here is derived from an EMBL/GenBank/DDBJ whole genome shotgun (WGS) entry which is preliminary data.</text>
</comment>
<dbReference type="SUPFAM" id="SSF101874">
    <property type="entry name" value="YceI-like"/>
    <property type="match status" value="1"/>
</dbReference>
<organism evidence="3 4">
    <name type="scientific">Dyella humi</name>
    <dbReference type="NCBI Taxonomy" id="1770547"/>
    <lineage>
        <taxon>Bacteria</taxon>
        <taxon>Pseudomonadati</taxon>
        <taxon>Pseudomonadota</taxon>
        <taxon>Gammaproteobacteria</taxon>
        <taxon>Lysobacterales</taxon>
        <taxon>Rhodanobacteraceae</taxon>
        <taxon>Dyella</taxon>
    </lineage>
</organism>
<accession>A0ABW8III7</accession>
<proteinExistence type="predicted"/>
<dbReference type="InterPro" id="IPR007372">
    <property type="entry name" value="Lipid/polyisoprenoid-bd_YceI"/>
</dbReference>
<name>A0ABW8III7_9GAMM</name>
<gene>
    <name evidence="3" type="ORF">ISP18_10340</name>
</gene>